<dbReference type="EMBL" id="DXBR01000114">
    <property type="protein sequence ID" value="HIZ40747.1"/>
    <property type="molecule type" value="Genomic_DNA"/>
</dbReference>
<evidence type="ECO:0000256" key="1">
    <source>
        <dbReference type="ARBA" id="ARBA00011073"/>
    </source>
</evidence>
<dbReference type="Gene3D" id="2.60.40.10">
    <property type="entry name" value="Immunoglobulins"/>
    <property type="match status" value="1"/>
</dbReference>
<evidence type="ECO:0000313" key="8">
    <source>
        <dbReference type="EMBL" id="HIZ40747.1"/>
    </source>
</evidence>
<feature type="domain" description="Peptidase S8/S53" evidence="6">
    <location>
        <begin position="16"/>
        <end position="256"/>
    </location>
</feature>
<dbReference type="GO" id="GO:0006508">
    <property type="term" value="P:proteolysis"/>
    <property type="evidence" value="ECO:0007669"/>
    <property type="project" value="UniProtKB-KW"/>
</dbReference>
<keyword evidence="4 5" id="KW-0720">Serine protease</keyword>
<evidence type="ECO:0000256" key="3">
    <source>
        <dbReference type="ARBA" id="ARBA00022801"/>
    </source>
</evidence>
<dbReference type="GO" id="GO:0004252">
    <property type="term" value="F:serine-type endopeptidase activity"/>
    <property type="evidence" value="ECO:0007669"/>
    <property type="project" value="UniProtKB-UniRule"/>
</dbReference>
<protein>
    <submittedName>
        <fullName evidence="8">S8 family serine peptidase</fullName>
    </submittedName>
</protein>
<keyword evidence="2 5" id="KW-0645">Protease</keyword>
<evidence type="ECO:0000313" key="9">
    <source>
        <dbReference type="Proteomes" id="UP000824049"/>
    </source>
</evidence>
<dbReference type="PANTHER" id="PTHR43806">
    <property type="entry name" value="PEPTIDASE S8"/>
    <property type="match status" value="1"/>
</dbReference>
<evidence type="ECO:0000256" key="5">
    <source>
        <dbReference type="PROSITE-ProRule" id="PRU01240"/>
    </source>
</evidence>
<dbReference type="InterPro" id="IPR003343">
    <property type="entry name" value="Big_2"/>
</dbReference>
<dbReference type="InterPro" id="IPR013783">
    <property type="entry name" value="Ig-like_fold"/>
</dbReference>
<dbReference type="Proteomes" id="UP000824049">
    <property type="component" value="Unassembled WGS sequence"/>
</dbReference>
<proteinExistence type="inferred from homology"/>
<dbReference type="Pfam" id="PF00082">
    <property type="entry name" value="Peptidase_S8"/>
    <property type="match status" value="1"/>
</dbReference>
<accession>A0A9D2J952</accession>
<dbReference type="PRINTS" id="PR00723">
    <property type="entry name" value="SUBTILISIN"/>
</dbReference>
<gene>
    <name evidence="8" type="ORF">H9968_12680</name>
</gene>
<keyword evidence="3 5" id="KW-0378">Hydrolase</keyword>
<evidence type="ECO:0000256" key="2">
    <source>
        <dbReference type="ARBA" id="ARBA00022670"/>
    </source>
</evidence>
<dbReference type="SUPFAM" id="SSF49373">
    <property type="entry name" value="Invasin/intimin cell-adhesion fragments"/>
    <property type="match status" value="1"/>
</dbReference>
<comment type="caution">
    <text evidence="8">The sequence shown here is derived from an EMBL/GenBank/DDBJ whole genome shotgun (WGS) entry which is preliminary data.</text>
</comment>
<dbReference type="Gene3D" id="2.60.40.1080">
    <property type="match status" value="1"/>
</dbReference>
<reference evidence="8" key="2">
    <citation type="submission" date="2021-04" db="EMBL/GenBank/DDBJ databases">
        <authorList>
            <person name="Gilroy R."/>
        </authorList>
    </citation>
    <scope>NUCLEOTIDE SEQUENCE</scope>
    <source>
        <strain evidence="8">CHK179-28034</strain>
    </source>
</reference>
<dbReference type="PROSITE" id="PS51892">
    <property type="entry name" value="SUBTILASE"/>
    <property type="match status" value="1"/>
</dbReference>
<dbReference type="InterPro" id="IPR000209">
    <property type="entry name" value="Peptidase_S8/S53_dom"/>
</dbReference>
<dbReference type="InterPro" id="IPR050131">
    <property type="entry name" value="Peptidase_S8_subtilisin-like"/>
</dbReference>
<evidence type="ECO:0000259" key="6">
    <source>
        <dbReference type="Pfam" id="PF00082"/>
    </source>
</evidence>
<evidence type="ECO:0000259" key="7">
    <source>
        <dbReference type="Pfam" id="PF02368"/>
    </source>
</evidence>
<feature type="domain" description="BIG2" evidence="7">
    <location>
        <begin position="274"/>
        <end position="339"/>
    </location>
</feature>
<dbReference type="InterPro" id="IPR036852">
    <property type="entry name" value="Peptidase_S8/S53_dom_sf"/>
</dbReference>
<reference evidence="8" key="1">
    <citation type="journal article" date="2021" name="PeerJ">
        <title>Extensive microbial diversity within the chicken gut microbiome revealed by metagenomics and culture.</title>
        <authorList>
            <person name="Gilroy R."/>
            <person name="Ravi A."/>
            <person name="Getino M."/>
            <person name="Pursley I."/>
            <person name="Horton D.L."/>
            <person name="Alikhan N.F."/>
            <person name="Baker D."/>
            <person name="Gharbi K."/>
            <person name="Hall N."/>
            <person name="Watson M."/>
            <person name="Adriaenssens E.M."/>
            <person name="Foster-Nyarko E."/>
            <person name="Jarju S."/>
            <person name="Secka A."/>
            <person name="Antonio M."/>
            <person name="Oren A."/>
            <person name="Chaudhuri R.R."/>
            <person name="La Ragione R."/>
            <person name="Hildebrand F."/>
            <person name="Pallen M.J."/>
        </authorList>
    </citation>
    <scope>NUCLEOTIDE SEQUENCE</scope>
    <source>
        <strain evidence="8">CHK179-28034</strain>
    </source>
</reference>
<evidence type="ECO:0000256" key="4">
    <source>
        <dbReference type="ARBA" id="ARBA00022825"/>
    </source>
</evidence>
<feature type="active site" description="Charge relay system" evidence="5">
    <location>
        <position position="65"/>
    </location>
</feature>
<feature type="active site" description="Charge relay system" evidence="5">
    <location>
        <position position="208"/>
    </location>
</feature>
<feature type="active site" description="Charge relay system" evidence="5">
    <location>
        <position position="25"/>
    </location>
</feature>
<name>A0A9D2J952_9FIRM</name>
<dbReference type="InterPro" id="IPR008964">
    <property type="entry name" value="Invasin/intimin_cell_adhesion"/>
</dbReference>
<dbReference type="SUPFAM" id="SSF52743">
    <property type="entry name" value="Subtilisin-like"/>
    <property type="match status" value="1"/>
</dbReference>
<dbReference type="AlphaFoldDB" id="A0A9D2J952"/>
<sequence length="470" mass="50423">MYLAGPGLTAWDYSTGSGINAAVFDEGFDISDPELAGKIKGCYNAMTDQEGADKIKPDDANRVAHGTSCSKILGAIGNNQYQSAGVAYGVNLYLIRVGGNDATWQSSLQRGIDYAVRNNCRVISASLSDSVYNADVENAISEAYSRSWNSVLFVASAGNTNIEEYRYPASYTDSFGVSAVKYQNGQFVSADSTRNDRIDIAAPNGTTSAATAYAAGVAALVFAADPNLTAAECAQILRETASDAGMPGYDKIYGHGIINPLAAVQRAKLKQTSISRSISGIASSYTKKLSAGTFQLNPKTEGSGVFSYSSSKPSVASVDANGKVTLKKEGTTSITVSVGLSGIYQPASVTTKLTVTGNSSDKKSDKKQSEKTGSKALKKVKGVKLAAGRRSITVRWNRNDRADGYQVWIARNKKFTKGKKTVLIKKNKKVKKTIRKLKNKKYYVKIRTFKKSSTGKIFGKFSKVKKVKIR</sequence>
<dbReference type="InterPro" id="IPR015500">
    <property type="entry name" value="Peptidase_S8_subtilisin-rel"/>
</dbReference>
<comment type="similarity">
    <text evidence="1 5">Belongs to the peptidase S8 family.</text>
</comment>
<organism evidence="8 9">
    <name type="scientific">Candidatus Anaerobutyricum stercoris</name>
    <dbReference type="NCBI Taxonomy" id="2838457"/>
    <lineage>
        <taxon>Bacteria</taxon>
        <taxon>Bacillati</taxon>
        <taxon>Bacillota</taxon>
        <taxon>Clostridia</taxon>
        <taxon>Lachnospirales</taxon>
        <taxon>Lachnospiraceae</taxon>
        <taxon>Anaerobutyricum</taxon>
    </lineage>
</organism>
<dbReference type="PANTHER" id="PTHR43806:SF11">
    <property type="entry name" value="CEREVISIN-RELATED"/>
    <property type="match status" value="1"/>
</dbReference>
<dbReference type="Pfam" id="PF02368">
    <property type="entry name" value="Big_2"/>
    <property type="match status" value="1"/>
</dbReference>
<dbReference type="Gene3D" id="3.40.50.200">
    <property type="entry name" value="Peptidase S8/S53 domain"/>
    <property type="match status" value="1"/>
</dbReference>